<dbReference type="PANTHER" id="PTHR43156">
    <property type="entry name" value="STAGE II SPORULATION PROTEIN E-RELATED"/>
    <property type="match status" value="1"/>
</dbReference>
<dbReference type="Pfam" id="PF07228">
    <property type="entry name" value="SpoIIE"/>
    <property type="match status" value="1"/>
</dbReference>
<keyword evidence="5" id="KW-1185">Reference proteome</keyword>
<gene>
    <name evidence="4" type="ORF">K9S39_39660</name>
</gene>
<dbReference type="Gene3D" id="3.60.40.10">
    <property type="entry name" value="PPM-type phosphatase domain"/>
    <property type="match status" value="1"/>
</dbReference>
<dbReference type="InterPro" id="IPR036457">
    <property type="entry name" value="PPM-type-like_dom_sf"/>
</dbReference>
<protein>
    <submittedName>
        <fullName evidence="4">Serine/threonine-protein phosphatase</fullName>
    </submittedName>
</protein>
<reference evidence="4" key="1">
    <citation type="submission" date="2021-10" db="EMBL/GenBank/DDBJ databases">
        <title>Streptomyces nigrumlapis sp.nov.,an antimicrobial producing actinobacterium isolated from Black Gobi rocks.</title>
        <authorList>
            <person name="Wen Y."/>
            <person name="Zhang W."/>
            <person name="Liu X.G."/>
        </authorList>
    </citation>
    <scope>NUCLEOTIDE SEQUENCE</scope>
    <source>
        <strain evidence="4">ST13-2-2</strain>
    </source>
</reference>
<feature type="domain" description="PPM-type phosphatase" evidence="3">
    <location>
        <begin position="139"/>
        <end position="360"/>
    </location>
</feature>
<keyword evidence="2" id="KW-1133">Transmembrane helix</keyword>
<evidence type="ECO:0000259" key="3">
    <source>
        <dbReference type="SMART" id="SM00331"/>
    </source>
</evidence>
<proteinExistence type="predicted"/>
<dbReference type="RefSeq" id="WP_248869182.1">
    <property type="nucleotide sequence ID" value="NZ_CP086322.1"/>
</dbReference>
<evidence type="ECO:0000313" key="5">
    <source>
        <dbReference type="Proteomes" id="UP000830115"/>
    </source>
</evidence>
<name>A0ABY4MNW7_9ACTN</name>
<feature type="transmembrane region" description="Helical" evidence="2">
    <location>
        <begin position="55"/>
        <end position="78"/>
    </location>
</feature>
<organism evidence="4 5">
    <name type="scientific">Streptomyces halobius</name>
    <dbReference type="NCBI Taxonomy" id="2879846"/>
    <lineage>
        <taxon>Bacteria</taxon>
        <taxon>Bacillati</taxon>
        <taxon>Actinomycetota</taxon>
        <taxon>Actinomycetes</taxon>
        <taxon>Kitasatosporales</taxon>
        <taxon>Streptomycetaceae</taxon>
        <taxon>Streptomyces</taxon>
    </lineage>
</organism>
<feature type="transmembrane region" description="Helical" evidence="2">
    <location>
        <begin position="90"/>
        <end position="107"/>
    </location>
</feature>
<dbReference type="Proteomes" id="UP000830115">
    <property type="component" value="Chromosome"/>
</dbReference>
<keyword evidence="2" id="KW-0812">Transmembrane</keyword>
<sequence length="368" mass="38549">MPNEGRFAAGRFLMRHAPVLPFALLIGGAFLDYFTAPRFSASAFYSAAPMTAAPLSLRVTVLAGLAACAADAVVLLHFGFLGHYSGDTELASVATVGAIAVLVNRLLHRSHVQLRSARSIAVAVQRAVLPQPPRRIGPLRVAARYEAAQAEARIGGDLYAIHDTPYGVRCLVGDVRGKGLGAVRAVNIALGTFGEAAAEEPTLAGLVARLERATTREAAERSGVEPVEGFITGVLAEIPHGEAELRLINRGHPAPLLLRHGTVWSAEPSEPALPLGLSALSAVANRVDTVPFPAGTTLLLYTDGIVEARNRAGTFYDLAGRLAGHEFSGPDALLDATLADVQRYTGGHRADDVALLAVTHGDDGENGC</sequence>
<feature type="transmembrane region" description="Helical" evidence="2">
    <location>
        <begin position="12"/>
        <end position="34"/>
    </location>
</feature>
<dbReference type="InterPro" id="IPR001932">
    <property type="entry name" value="PPM-type_phosphatase-like_dom"/>
</dbReference>
<evidence type="ECO:0000256" key="2">
    <source>
        <dbReference type="SAM" id="Phobius"/>
    </source>
</evidence>
<dbReference type="SMART" id="SM00331">
    <property type="entry name" value="PP2C_SIG"/>
    <property type="match status" value="1"/>
</dbReference>
<dbReference type="EMBL" id="CP086322">
    <property type="protein sequence ID" value="UQA98126.1"/>
    <property type="molecule type" value="Genomic_DNA"/>
</dbReference>
<accession>A0ABY4MNW7</accession>
<keyword evidence="2" id="KW-0472">Membrane</keyword>
<dbReference type="PANTHER" id="PTHR43156:SF2">
    <property type="entry name" value="STAGE II SPORULATION PROTEIN E"/>
    <property type="match status" value="1"/>
</dbReference>
<evidence type="ECO:0000313" key="4">
    <source>
        <dbReference type="EMBL" id="UQA98126.1"/>
    </source>
</evidence>
<keyword evidence="1" id="KW-0378">Hydrolase</keyword>
<evidence type="ECO:0000256" key="1">
    <source>
        <dbReference type="ARBA" id="ARBA00022801"/>
    </source>
</evidence>
<dbReference type="InterPro" id="IPR052016">
    <property type="entry name" value="Bact_Sigma-Reg"/>
</dbReference>